<dbReference type="AlphaFoldDB" id="A0AAN8NBC5"/>
<organism evidence="1 2">
    <name type="scientific">Arthrobotrys conoides</name>
    <dbReference type="NCBI Taxonomy" id="74498"/>
    <lineage>
        <taxon>Eukaryota</taxon>
        <taxon>Fungi</taxon>
        <taxon>Dikarya</taxon>
        <taxon>Ascomycota</taxon>
        <taxon>Pezizomycotina</taxon>
        <taxon>Orbiliomycetes</taxon>
        <taxon>Orbiliales</taxon>
        <taxon>Orbiliaceae</taxon>
        <taxon>Arthrobotrys</taxon>
    </lineage>
</organism>
<dbReference type="Proteomes" id="UP001307849">
    <property type="component" value="Unassembled WGS sequence"/>
</dbReference>
<evidence type="ECO:0000313" key="1">
    <source>
        <dbReference type="EMBL" id="KAK6497955.1"/>
    </source>
</evidence>
<reference evidence="1 2" key="1">
    <citation type="submission" date="2019-10" db="EMBL/GenBank/DDBJ databases">
        <authorList>
            <person name="Palmer J.M."/>
        </authorList>
    </citation>
    <scope>NUCLEOTIDE SEQUENCE [LARGE SCALE GENOMIC DNA]</scope>
    <source>
        <strain evidence="1 2">TWF506</strain>
    </source>
</reference>
<proteinExistence type="predicted"/>
<evidence type="ECO:0000313" key="2">
    <source>
        <dbReference type="Proteomes" id="UP001307849"/>
    </source>
</evidence>
<sequence>MNLLYVSGSRELCKPGQLSYLLGHEGVQQFTALVDIKFIWSAMRAPCIRASAMKQGMNCRWILPRPATTAGPWCRCSSILHLSLGKSIRLVALGRALICAPWVPKIAALNLTCKWYSCRNSIDALSPDSS</sequence>
<comment type="caution">
    <text evidence="1">The sequence shown here is derived from an EMBL/GenBank/DDBJ whole genome shotgun (WGS) entry which is preliminary data.</text>
</comment>
<protein>
    <submittedName>
        <fullName evidence="1">Uncharacterized protein</fullName>
    </submittedName>
</protein>
<accession>A0AAN8NBC5</accession>
<gene>
    <name evidence="1" type="ORF">TWF506_004200</name>
</gene>
<keyword evidence="2" id="KW-1185">Reference proteome</keyword>
<dbReference type="EMBL" id="JAVHJM010000014">
    <property type="protein sequence ID" value="KAK6497955.1"/>
    <property type="molecule type" value="Genomic_DNA"/>
</dbReference>
<name>A0AAN8NBC5_9PEZI</name>